<dbReference type="AlphaFoldDB" id="A0A369W4D3"/>
<accession>A0A369W4D3</accession>
<reference evidence="2 3" key="1">
    <citation type="submission" date="2018-07" db="EMBL/GenBank/DDBJ databases">
        <title>a novel species of Sphingomonas isolated from the rhizosphere soil of Araceae plant.</title>
        <authorList>
            <person name="Zhiyong W."/>
            <person name="Qinglan Z."/>
            <person name="Zhiwei F."/>
            <person name="Ding X."/>
            <person name="Gejiao W."/>
            <person name="Shixue Z."/>
        </authorList>
    </citation>
    <scope>NUCLEOTIDE SEQUENCE [LARGE SCALE GENOMIC DNA]</scope>
    <source>
        <strain evidence="2 3">WZY 27</strain>
    </source>
</reference>
<organism evidence="2 3">
    <name type="scientific">Sphingomonas aracearum</name>
    <dbReference type="NCBI Taxonomy" id="2283317"/>
    <lineage>
        <taxon>Bacteria</taxon>
        <taxon>Pseudomonadati</taxon>
        <taxon>Pseudomonadota</taxon>
        <taxon>Alphaproteobacteria</taxon>
        <taxon>Sphingomonadales</taxon>
        <taxon>Sphingomonadaceae</taxon>
        <taxon>Sphingomonas</taxon>
    </lineage>
</organism>
<gene>
    <name evidence="2" type="ORF">DVW87_04430</name>
</gene>
<name>A0A369W4D3_9SPHN</name>
<evidence type="ECO:0000313" key="2">
    <source>
        <dbReference type="EMBL" id="RDE06921.1"/>
    </source>
</evidence>
<keyword evidence="1" id="KW-0812">Transmembrane</keyword>
<comment type="caution">
    <text evidence="2">The sequence shown here is derived from an EMBL/GenBank/DDBJ whole genome shotgun (WGS) entry which is preliminary data.</text>
</comment>
<keyword evidence="1" id="KW-1133">Transmembrane helix</keyword>
<keyword evidence="3" id="KW-1185">Reference proteome</keyword>
<proteinExistence type="predicted"/>
<keyword evidence="1" id="KW-0472">Membrane</keyword>
<protein>
    <submittedName>
        <fullName evidence="2">Uncharacterized protein</fullName>
    </submittedName>
</protein>
<dbReference type="EMBL" id="QQNB01000001">
    <property type="protein sequence ID" value="RDE06921.1"/>
    <property type="molecule type" value="Genomic_DNA"/>
</dbReference>
<dbReference type="Proteomes" id="UP000253918">
    <property type="component" value="Unassembled WGS sequence"/>
</dbReference>
<evidence type="ECO:0000313" key="3">
    <source>
        <dbReference type="Proteomes" id="UP000253918"/>
    </source>
</evidence>
<evidence type="ECO:0000256" key="1">
    <source>
        <dbReference type="SAM" id="Phobius"/>
    </source>
</evidence>
<sequence length="76" mass="7754">MKPSAGKKRKQDRQVAELAIGRDWLRARVDVTSGGVLAIGGLVAGVLLSTAVIVAIAEQGAAARRARRPGPPAVAG</sequence>
<feature type="transmembrane region" description="Helical" evidence="1">
    <location>
        <begin position="35"/>
        <end position="57"/>
    </location>
</feature>